<organism evidence="1 2">
    <name type="scientific">Paenibacillus mangrovi</name>
    <dbReference type="NCBI Taxonomy" id="2931978"/>
    <lineage>
        <taxon>Bacteria</taxon>
        <taxon>Bacillati</taxon>
        <taxon>Bacillota</taxon>
        <taxon>Bacilli</taxon>
        <taxon>Bacillales</taxon>
        <taxon>Paenibacillaceae</taxon>
        <taxon>Paenibacillus</taxon>
    </lineage>
</organism>
<gene>
    <name evidence="1" type="ORF">MUG84_04990</name>
</gene>
<reference evidence="1" key="1">
    <citation type="submission" date="2022-04" db="EMBL/GenBank/DDBJ databases">
        <title>Paenibacillus mangrovi sp. nov., a novel endophytic bacterium isolated from bark of Kandelia candel.</title>
        <authorList>
            <person name="Tuo L."/>
        </authorList>
    </citation>
    <scope>NUCLEOTIDE SEQUENCE</scope>
    <source>
        <strain evidence="1">KQZ6P-2</strain>
    </source>
</reference>
<dbReference type="InterPro" id="IPR025942">
    <property type="entry name" value="SpoVIF"/>
</dbReference>
<dbReference type="EMBL" id="JALIRP010000002">
    <property type="protein sequence ID" value="MCJ8011100.1"/>
    <property type="molecule type" value="Genomic_DNA"/>
</dbReference>
<dbReference type="Proteomes" id="UP001139347">
    <property type="component" value="Unassembled WGS sequence"/>
</dbReference>
<sequence length="92" mass="10192">MSKNISKDVLNVVNKKTGKHITESAVKKIASTVKPSTMQNETQLRQLIKQVSAMANVPVSEETIQDIVSAVKKSGMNTDNMESLMKLMMKKK</sequence>
<dbReference type="Pfam" id="PF14069">
    <property type="entry name" value="SpoVIF"/>
    <property type="match status" value="1"/>
</dbReference>
<comment type="caution">
    <text evidence="1">The sequence shown here is derived from an EMBL/GenBank/DDBJ whole genome shotgun (WGS) entry which is preliminary data.</text>
</comment>
<accession>A0A9X2B1P8</accession>
<keyword evidence="2" id="KW-1185">Reference proteome</keyword>
<proteinExistence type="predicted"/>
<dbReference type="AlphaFoldDB" id="A0A9X2B1P8"/>
<evidence type="ECO:0000313" key="1">
    <source>
        <dbReference type="EMBL" id="MCJ8011100.1"/>
    </source>
</evidence>
<protein>
    <submittedName>
        <fullName evidence="1">Stage VI sporulation protein F</fullName>
    </submittedName>
</protein>
<evidence type="ECO:0000313" key="2">
    <source>
        <dbReference type="Proteomes" id="UP001139347"/>
    </source>
</evidence>
<dbReference type="RefSeq" id="WP_244721258.1">
    <property type="nucleotide sequence ID" value="NZ_JALIRP010000002.1"/>
</dbReference>
<name>A0A9X2B1P8_9BACL</name>